<gene>
    <name evidence="5" type="ORF">B0T11DRAFT_322204</name>
</gene>
<evidence type="ECO:0000256" key="2">
    <source>
        <dbReference type="ARBA" id="ARBA00022801"/>
    </source>
</evidence>
<organism evidence="5 6">
    <name type="scientific">Plectosphaerella cucumerina</name>
    <dbReference type="NCBI Taxonomy" id="40658"/>
    <lineage>
        <taxon>Eukaryota</taxon>
        <taxon>Fungi</taxon>
        <taxon>Dikarya</taxon>
        <taxon>Ascomycota</taxon>
        <taxon>Pezizomycotina</taxon>
        <taxon>Sordariomycetes</taxon>
        <taxon>Hypocreomycetidae</taxon>
        <taxon>Glomerellales</taxon>
        <taxon>Plectosphaerellaceae</taxon>
        <taxon>Plectosphaerella</taxon>
    </lineage>
</organism>
<dbReference type="OrthoDB" id="425534at2759"/>
<feature type="signal peptide" evidence="3">
    <location>
        <begin position="1"/>
        <end position="19"/>
    </location>
</feature>
<dbReference type="Gene3D" id="3.40.50.1820">
    <property type="entry name" value="alpha/beta hydrolase"/>
    <property type="match status" value="1"/>
</dbReference>
<evidence type="ECO:0000313" key="6">
    <source>
        <dbReference type="Proteomes" id="UP000813385"/>
    </source>
</evidence>
<dbReference type="InterPro" id="IPR013595">
    <property type="entry name" value="Pept_S33_TAP-like_C"/>
</dbReference>
<keyword evidence="6" id="KW-1185">Reference proteome</keyword>
<dbReference type="AlphaFoldDB" id="A0A8K0T5B6"/>
<reference evidence="5" key="1">
    <citation type="journal article" date="2021" name="Nat. Commun.">
        <title>Genetic determinants of endophytism in the Arabidopsis root mycobiome.</title>
        <authorList>
            <person name="Mesny F."/>
            <person name="Miyauchi S."/>
            <person name="Thiergart T."/>
            <person name="Pickel B."/>
            <person name="Atanasova L."/>
            <person name="Karlsson M."/>
            <person name="Huettel B."/>
            <person name="Barry K.W."/>
            <person name="Haridas S."/>
            <person name="Chen C."/>
            <person name="Bauer D."/>
            <person name="Andreopoulos W."/>
            <person name="Pangilinan J."/>
            <person name="LaButti K."/>
            <person name="Riley R."/>
            <person name="Lipzen A."/>
            <person name="Clum A."/>
            <person name="Drula E."/>
            <person name="Henrissat B."/>
            <person name="Kohler A."/>
            <person name="Grigoriev I.V."/>
            <person name="Martin F.M."/>
            <person name="Hacquard S."/>
        </authorList>
    </citation>
    <scope>NUCLEOTIDE SEQUENCE</scope>
    <source>
        <strain evidence="5">MPI-CAGE-AT-0016</strain>
    </source>
</reference>
<feature type="domain" description="Peptidase S33 tripeptidyl aminopeptidase-like C-terminal" evidence="4">
    <location>
        <begin position="407"/>
        <end position="509"/>
    </location>
</feature>
<keyword evidence="2" id="KW-0378">Hydrolase</keyword>
<dbReference type="PANTHER" id="PTHR43248:SF25">
    <property type="entry name" value="AB HYDROLASE-1 DOMAIN-CONTAINING PROTEIN-RELATED"/>
    <property type="match status" value="1"/>
</dbReference>
<dbReference type="PANTHER" id="PTHR43248">
    <property type="entry name" value="2-SUCCINYL-6-HYDROXY-2,4-CYCLOHEXADIENE-1-CARBOXYLATE SYNTHASE"/>
    <property type="match status" value="1"/>
</dbReference>
<proteinExistence type="inferred from homology"/>
<evidence type="ECO:0000259" key="4">
    <source>
        <dbReference type="Pfam" id="PF08386"/>
    </source>
</evidence>
<dbReference type="InterPro" id="IPR051601">
    <property type="entry name" value="Serine_prot/Carboxylest_S33"/>
</dbReference>
<comment type="caution">
    <text evidence="5">The sequence shown here is derived from an EMBL/GenBank/DDBJ whole genome shotgun (WGS) entry which is preliminary data.</text>
</comment>
<dbReference type="SUPFAM" id="SSF53474">
    <property type="entry name" value="alpha/beta-Hydrolases"/>
    <property type="match status" value="1"/>
</dbReference>
<protein>
    <submittedName>
        <fullName evidence="5">TAP-like protein-domain-containing protein</fullName>
    </submittedName>
</protein>
<keyword evidence="3" id="KW-0732">Signal</keyword>
<dbReference type="GO" id="GO:0016787">
    <property type="term" value="F:hydrolase activity"/>
    <property type="evidence" value="ECO:0007669"/>
    <property type="project" value="UniProtKB-KW"/>
</dbReference>
<evidence type="ECO:0000256" key="1">
    <source>
        <dbReference type="ARBA" id="ARBA00010088"/>
    </source>
</evidence>
<sequence length="536" mass="58451">MLFDFPFLALFTLLSSALATSGSCASLNWEPCANGSPETELNLSFECSNFIVPLDYLDTSSNKTITLQVTRVAAVKESQGSIFINFGGPGFATRDDLIYSAEELMVITGGNYDLIGLDPRGVANNSPFKCYSDAERLETIPRLRLNDAWGVNDKVALARMWASVGNVANDCVDTTENALEMGALVGTGYTARDMMRLNDVLNGPDALLNYYGVSYGTVLGATTAALFPERMGRVLLSSNVNLAEWYEGYDLAWWSDADKAVFDFFDRCVGAGPDLCALAGRNETAYALDAKMYKLMDELRLDPIPVGDALVLDSSALKMAFRGILMGNQPWPMFAIVLNELFKSPAERDIQTVSAIWQVLSSANEIIGNLQDQSMFGIYCGDKAARAASFEDIFAVTEQLVDISKALGEVANNLVYLCARWPYHAKGAYDGGWSDVIETANPILFTGSRYDHVTPLGNAYNSSRIFTGSTVLSHNGIGHGVTTHPSLCTAKAMRAYFQNGTLPAEDLDCTADFDAFDTTKTWRDSYLPELSLKQHG</sequence>
<accession>A0A8K0T5B6</accession>
<dbReference type="EMBL" id="JAGPXD010000007">
    <property type="protein sequence ID" value="KAH7347466.1"/>
    <property type="molecule type" value="Genomic_DNA"/>
</dbReference>
<evidence type="ECO:0000313" key="5">
    <source>
        <dbReference type="EMBL" id="KAH7347466.1"/>
    </source>
</evidence>
<comment type="similarity">
    <text evidence="1">Belongs to the peptidase S33 family.</text>
</comment>
<dbReference type="Proteomes" id="UP000813385">
    <property type="component" value="Unassembled WGS sequence"/>
</dbReference>
<evidence type="ECO:0000256" key="3">
    <source>
        <dbReference type="SAM" id="SignalP"/>
    </source>
</evidence>
<name>A0A8K0T5B6_9PEZI</name>
<dbReference type="Pfam" id="PF08386">
    <property type="entry name" value="Abhydrolase_4"/>
    <property type="match status" value="1"/>
</dbReference>
<dbReference type="InterPro" id="IPR029058">
    <property type="entry name" value="AB_hydrolase_fold"/>
</dbReference>
<feature type="chain" id="PRO_5035426533" evidence="3">
    <location>
        <begin position="20"/>
        <end position="536"/>
    </location>
</feature>